<evidence type="ECO:0000313" key="3">
    <source>
        <dbReference type="EMBL" id="BCM85947.1"/>
    </source>
</evidence>
<gene>
    <name evidence="3" type="ORF">mvi_44080</name>
</gene>
<accession>A0A8H8WXS2</accession>
<keyword evidence="1" id="KW-0175">Coiled coil</keyword>
<dbReference type="Proteomes" id="UP000663508">
    <property type="component" value="Chromosome"/>
</dbReference>
<feature type="region of interest" description="Disordered" evidence="2">
    <location>
        <begin position="1"/>
        <end position="20"/>
    </location>
</feature>
<proteinExistence type="predicted"/>
<dbReference type="KEGG" id="mind:mvi_44080"/>
<reference evidence="3" key="1">
    <citation type="submission" date="2020-11" db="EMBL/GenBank/DDBJ databases">
        <title>Complete genome sequence of a novel pathogenic Methylobacterium strain isolated from rice in Vietnam.</title>
        <authorList>
            <person name="Lai K."/>
            <person name="Okazaki S."/>
            <person name="Higashi K."/>
            <person name="Mori H."/>
            <person name="Toyoda A."/>
            <person name="Kurokawa K."/>
        </authorList>
    </citation>
    <scope>NUCLEOTIDE SEQUENCE</scope>
    <source>
        <strain evidence="3">VL1</strain>
    </source>
</reference>
<sequence length="212" mass="21913">MTVHTASGKEPVPSFTGGAMSENDALMKALADVSERRAALEAEYERIGAELAKLRLAENALRAIVEDTPIEDLGLARPAAGPAGGFAVGSAGGGGAEARAGGRRGPRGPRANSTKGRLKALIDGAGPQGLSQPQILRALPDAAPATINAYLSGMVGAGEALLVGNFYTKPRTRDDEVQVQDESAHDDGPEDDDLYDGEVEDDAAEDAPPRDR</sequence>
<name>A0A8H8WXS2_9HYPH</name>
<evidence type="ECO:0000313" key="4">
    <source>
        <dbReference type="Proteomes" id="UP000663508"/>
    </source>
</evidence>
<feature type="compositionally biased region" description="Basic and acidic residues" evidence="2">
    <location>
        <begin position="171"/>
        <end position="187"/>
    </location>
</feature>
<organism evidence="3 4">
    <name type="scientific">Methylobacterium indicum</name>
    <dbReference type="NCBI Taxonomy" id="1775910"/>
    <lineage>
        <taxon>Bacteria</taxon>
        <taxon>Pseudomonadati</taxon>
        <taxon>Pseudomonadota</taxon>
        <taxon>Alphaproteobacteria</taxon>
        <taxon>Hyphomicrobiales</taxon>
        <taxon>Methylobacteriaceae</taxon>
        <taxon>Methylobacterium</taxon>
    </lineage>
</organism>
<evidence type="ECO:0000256" key="2">
    <source>
        <dbReference type="SAM" id="MobiDB-lite"/>
    </source>
</evidence>
<feature type="compositionally biased region" description="Acidic residues" evidence="2">
    <location>
        <begin position="188"/>
        <end position="205"/>
    </location>
</feature>
<evidence type="ECO:0000256" key="1">
    <source>
        <dbReference type="SAM" id="Coils"/>
    </source>
</evidence>
<dbReference type="AlphaFoldDB" id="A0A8H8WXS2"/>
<feature type="coiled-coil region" evidence="1">
    <location>
        <begin position="23"/>
        <end position="57"/>
    </location>
</feature>
<protein>
    <submittedName>
        <fullName evidence="3">Uncharacterized protein</fullName>
    </submittedName>
</protein>
<dbReference type="EMBL" id="AP024145">
    <property type="protein sequence ID" value="BCM85947.1"/>
    <property type="molecule type" value="Genomic_DNA"/>
</dbReference>
<feature type="region of interest" description="Disordered" evidence="2">
    <location>
        <begin position="170"/>
        <end position="212"/>
    </location>
</feature>
<feature type="region of interest" description="Disordered" evidence="2">
    <location>
        <begin position="88"/>
        <end position="115"/>
    </location>
</feature>